<organism evidence="2 3">
    <name type="scientific">Oryzias melastigma</name>
    <name type="common">Marine medaka</name>
    <dbReference type="NCBI Taxonomy" id="30732"/>
    <lineage>
        <taxon>Eukaryota</taxon>
        <taxon>Metazoa</taxon>
        <taxon>Chordata</taxon>
        <taxon>Craniata</taxon>
        <taxon>Vertebrata</taxon>
        <taxon>Euteleostomi</taxon>
        <taxon>Actinopterygii</taxon>
        <taxon>Neopterygii</taxon>
        <taxon>Teleostei</taxon>
        <taxon>Neoteleostei</taxon>
        <taxon>Acanthomorphata</taxon>
        <taxon>Ovalentaria</taxon>
        <taxon>Atherinomorphae</taxon>
        <taxon>Beloniformes</taxon>
        <taxon>Adrianichthyidae</taxon>
        <taxon>Oryziinae</taxon>
        <taxon>Oryzias</taxon>
    </lineage>
</organism>
<gene>
    <name evidence="2" type="ORF">FQA47_007751</name>
</gene>
<evidence type="ECO:0000313" key="2">
    <source>
        <dbReference type="EMBL" id="KAF6715672.1"/>
    </source>
</evidence>
<dbReference type="AlphaFoldDB" id="A0A834BKZ5"/>
<accession>A0A834BKZ5</accession>
<comment type="caution">
    <text evidence="2">The sequence shown here is derived from an EMBL/GenBank/DDBJ whole genome shotgun (WGS) entry which is preliminary data.</text>
</comment>
<evidence type="ECO:0000313" key="3">
    <source>
        <dbReference type="Proteomes" id="UP000646548"/>
    </source>
</evidence>
<keyword evidence="1" id="KW-0472">Membrane</keyword>
<proteinExistence type="predicted"/>
<name>A0A834BKZ5_ORYME</name>
<keyword evidence="1" id="KW-1133">Transmembrane helix</keyword>
<reference evidence="2" key="1">
    <citation type="journal article" name="BMC Genomics">
        <title>Long-read sequencing and de novo genome assembly of marine medaka (Oryzias melastigma).</title>
        <authorList>
            <person name="Liang P."/>
            <person name="Saqib H.S.A."/>
            <person name="Ni X."/>
            <person name="Shen Y."/>
        </authorList>
    </citation>
    <scope>NUCLEOTIDE SEQUENCE</scope>
    <source>
        <strain evidence="2">Bigg-433</strain>
    </source>
</reference>
<feature type="transmembrane region" description="Helical" evidence="1">
    <location>
        <begin position="37"/>
        <end position="62"/>
    </location>
</feature>
<sequence>MKCPSYLTVRSFFLFATSLLCIQKKHFRSEGSAVSDLIAAAMQFFFFFKYMTSAVILCMYICKQNEQQTVPSFFFLRSPPPSSSHSVFCNIPVMTENQEGNMKYSIQMEAPCGFNLKCFQGISRWEDLRGSFPD</sequence>
<dbReference type="EMBL" id="WKFB01001033">
    <property type="protein sequence ID" value="KAF6715672.1"/>
    <property type="molecule type" value="Genomic_DNA"/>
</dbReference>
<dbReference type="Proteomes" id="UP000646548">
    <property type="component" value="Unassembled WGS sequence"/>
</dbReference>
<keyword evidence="1" id="KW-0812">Transmembrane</keyword>
<evidence type="ECO:0000256" key="1">
    <source>
        <dbReference type="SAM" id="Phobius"/>
    </source>
</evidence>
<protein>
    <submittedName>
        <fullName evidence="2">Uncharacterized protein</fullName>
    </submittedName>
</protein>